<dbReference type="GO" id="GO:0005634">
    <property type="term" value="C:nucleus"/>
    <property type="evidence" value="ECO:0007669"/>
    <property type="project" value="TreeGrafter"/>
</dbReference>
<dbReference type="AlphaFoldDB" id="A0A3P7NMM1"/>
<dbReference type="EMBL" id="UYRU01092861">
    <property type="protein sequence ID" value="VDN38333.1"/>
    <property type="molecule type" value="Genomic_DNA"/>
</dbReference>
<evidence type="ECO:0000313" key="2">
    <source>
        <dbReference type="EMBL" id="VDN38333.1"/>
    </source>
</evidence>
<dbReference type="GO" id="GO:0005737">
    <property type="term" value="C:cytoplasm"/>
    <property type="evidence" value="ECO:0007669"/>
    <property type="project" value="TreeGrafter"/>
</dbReference>
<dbReference type="OrthoDB" id="10265310at2759"/>
<gene>
    <name evidence="2" type="ORF">DILT_LOCUS17576</name>
</gene>
<keyword evidence="3" id="KW-1185">Reference proteome</keyword>
<sequence>MAIAMLKQLPEYKYARIIRTRDIENWTLAISSLMWAIFSMRPLIVSTIISRNSLYPFSYLSTHLFFRSFNLTIKNFHPNLEPAVKLSSAGLIYAHFGKRVITEISGKLNSDEDLEVVFKQLYKDFISEVDAIDNGVPISDAPINYRIATGITARVSGLNAAWNKEESRMVSSIRNFKKKYALIFYHDHYIRSPLVT</sequence>
<proteinExistence type="inferred from homology"/>
<organism evidence="2 3">
    <name type="scientific">Dibothriocephalus latus</name>
    <name type="common">Fish tapeworm</name>
    <name type="synonym">Diphyllobothrium latum</name>
    <dbReference type="NCBI Taxonomy" id="60516"/>
    <lineage>
        <taxon>Eukaryota</taxon>
        <taxon>Metazoa</taxon>
        <taxon>Spiralia</taxon>
        <taxon>Lophotrochozoa</taxon>
        <taxon>Platyhelminthes</taxon>
        <taxon>Cestoda</taxon>
        <taxon>Eucestoda</taxon>
        <taxon>Diphyllobothriidea</taxon>
        <taxon>Diphyllobothriidae</taxon>
        <taxon>Dibothriocephalus</taxon>
    </lineage>
</organism>
<comment type="similarity">
    <text evidence="1">Belongs to the MYG1 family.</text>
</comment>
<reference evidence="2 3" key="1">
    <citation type="submission" date="2018-11" db="EMBL/GenBank/DDBJ databases">
        <authorList>
            <consortium name="Pathogen Informatics"/>
        </authorList>
    </citation>
    <scope>NUCLEOTIDE SEQUENCE [LARGE SCALE GENOMIC DNA]</scope>
</reference>
<dbReference type="Pfam" id="PF03690">
    <property type="entry name" value="MYG1_exonuc"/>
    <property type="match status" value="1"/>
</dbReference>
<protein>
    <submittedName>
        <fullName evidence="2">Uncharacterized protein</fullName>
    </submittedName>
</protein>
<dbReference type="Proteomes" id="UP000281553">
    <property type="component" value="Unassembled WGS sequence"/>
</dbReference>
<evidence type="ECO:0000313" key="3">
    <source>
        <dbReference type="Proteomes" id="UP000281553"/>
    </source>
</evidence>
<dbReference type="InterPro" id="IPR003226">
    <property type="entry name" value="MYG1_exonuclease"/>
</dbReference>
<evidence type="ECO:0000256" key="1">
    <source>
        <dbReference type="ARBA" id="ARBA00010105"/>
    </source>
</evidence>
<accession>A0A3P7NMM1</accession>
<dbReference type="PANTHER" id="PTHR11215">
    <property type="entry name" value="METAL DEPENDENT HYDROLASE - RELATED"/>
    <property type="match status" value="1"/>
</dbReference>
<dbReference type="PANTHER" id="PTHR11215:SF1">
    <property type="entry name" value="MYG1 EXONUCLEASE"/>
    <property type="match status" value="1"/>
</dbReference>
<name>A0A3P7NMM1_DIBLA</name>